<evidence type="ECO:0000313" key="7">
    <source>
        <dbReference type="EMBL" id="KAG2177198.1"/>
    </source>
</evidence>
<evidence type="ECO:0000256" key="4">
    <source>
        <dbReference type="ARBA" id="ARBA00022840"/>
    </source>
</evidence>
<dbReference type="Pfam" id="PF03070">
    <property type="entry name" value="TENA_THI-4"/>
    <property type="match status" value="1"/>
</dbReference>
<organism evidence="7 8">
    <name type="scientific">Mortierella isabellina</name>
    <name type="common">Filamentous fungus</name>
    <name type="synonym">Umbelopsis isabellina</name>
    <dbReference type="NCBI Taxonomy" id="91625"/>
    <lineage>
        <taxon>Eukaryota</taxon>
        <taxon>Fungi</taxon>
        <taxon>Fungi incertae sedis</taxon>
        <taxon>Mucoromycota</taxon>
        <taxon>Mucoromycotina</taxon>
        <taxon>Umbelopsidomycetes</taxon>
        <taxon>Umbelopsidales</taxon>
        <taxon>Umbelopsidaceae</taxon>
        <taxon>Umbelopsis</taxon>
    </lineage>
</organism>
<comment type="caution">
    <text evidence="7">The sequence shown here is derived from an EMBL/GenBank/DDBJ whole genome shotgun (WGS) entry which is preliminary data.</text>
</comment>
<protein>
    <submittedName>
        <fullName evidence="7">Uncharacterized protein</fullName>
    </submittedName>
</protein>
<dbReference type="InterPro" id="IPR016084">
    <property type="entry name" value="Haem_Oase-like_multi-hlx"/>
</dbReference>
<dbReference type="SUPFAM" id="SSF48613">
    <property type="entry name" value="Heme oxygenase-like"/>
    <property type="match status" value="1"/>
</dbReference>
<dbReference type="InterPro" id="IPR004399">
    <property type="entry name" value="HMP/HMP-P_kinase_dom"/>
</dbReference>
<dbReference type="InterPro" id="IPR013749">
    <property type="entry name" value="PM/HMP-P_kinase-1"/>
</dbReference>
<dbReference type="Proteomes" id="UP000654370">
    <property type="component" value="Unassembled WGS sequence"/>
</dbReference>
<reference evidence="7" key="1">
    <citation type="submission" date="2020-12" db="EMBL/GenBank/DDBJ databases">
        <title>Metabolic potential, ecology and presence of endohyphal bacteria is reflected in genomic diversity of Mucoromycotina.</title>
        <authorList>
            <person name="Muszewska A."/>
            <person name="Okrasinska A."/>
            <person name="Steczkiewicz K."/>
            <person name="Drgas O."/>
            <person name="Orlowska M."/>
            <person name="Perlinska-Lenart U."/>
            <person name="Aleksandrzak-Piekarczyk T."/>
            <person name="Szatraj K."/>
            <person name="Zielenkiewicz U."/>
            <person name="Pilsyk S."/>
            <person name="Malc E."/>
            <person name="Mieczkowski P."/>
            <person name="Kruszewska J.S."/>
            <person name="Biernat P."/>
            <person name="Pawlowska J."/>
        </authorList>
    </citation>
    <scope>NUCLEOTIDE SEQUENCE</scope>
    <source>
        <strain evidence="7">WA0000067209</strain>
    </source>
</reference>
<evidence type="ECO:0000259" key="6">
    <source>
        <dbReference type="Pfam" id="PF08543"/>
    </source>
</evidence>
<evidence type="ECO:0000259" key="5">
    <source>
        <dbReference type="Pfam" id="PF03070"/>
    </source>
</evidence>
<keyword evidence="3" id="KW-0418">Kinase</keyword>
<dbReference type="GO" id="GO:0009228">
    <property type="term" value="P:thiamine biosynthetic process"/>
    <property type="evidence" value="ECO:0007669"/>
    <property type="project" value="InterPro"/>
</dbReference>
<keyword evidence="4" id="KW-0067">ATP-binding</keyword>
<dbReference type="EMBL" id="JAEPQZ010000009">
    <property type="protein sequence ID" value="KAG2177198.1"/>
    <property type="molecule type" value="Genomic_DNA"/>
</dbReference>
<dbReference type="FunFam" id="3.40.1190.20:FF:000003">
    <property type="entry name" value="Phosphomethylpyrimidine kinase ThiD"/>
    <property type="match status" value="1"/>
</dbReference>
<dbReference type="Pfam" id="PF08543">
    <property type="entry name" value="Phos_pyr_kin"/>
    <property type="match status" value="1"/>
</dbReference>
<evidence type="ECO:0000256" key="2">
    <source>
        <dbReference type="ARBA" id="ARBA00022741"/>
    </source>
</evidence>
<accession>A0A8H7PNF1</accession>
<gene>
    <name evidence="7" type="ORF">INT43_007855</name>
</gene>
<sequence length="504" mass="55216">MIPPRVLTIAGSDSGGGAGIQADLKTMTSLHVYGSSVLTSITSQNTLGVDGIHTLPTEFVGKQIDAVLSDIGTDAIKIGMLATIDIINVVVDTLSRYPDATKHLVVDPVMISTSGSELLTTSAVDTMKQKLFLITYLLTPNVPEAEFLLGLEKGSIKTLDDVYKASKELAQMGPSYVLLKGGHLPQVRDGTTLMIDVLYDKSTDTWEEIVNPFIDTKNTHGTGCTLSSAIASGLAKKMDIKEAVKTGISYVAAALDNSIGTIGSGAGPLNHFHNVVTKPYAGNSVVKALIESLPEDIWSNFIDHKFVRGIADGTLKRESFEHFIKQDYLYLQNYARAAALAAYKTRDIEMTAHYAKIILHIHHEMKLHVEYCASWGITKEDILNTPESVYNVAYTRYVLDQGATGDAMDLQVAMAPCSLGYGEIGKKLCNDPNTKREGNPYWQWIVNYAAEDFQASVDENRALLEKLALHHISTSATRWSEVCEIFKQATLLEIQFWEMGWKCA</sequence>
<keyword evidence="8" id="KW-1185">Reference proteome</keyword>
<keyword evidence="1" id="KW-0808">Transferase</keyword>
<dbReference type="GO" id="GO:0005829">
    <property type="term" value="C:cytosol"/>
    <property type="evidence" value="ECO:0007669"/>
    <property type="project" value="TreeGrafter"/>
</dbReference>
<dbReference type="InterPro" id="IPR027574">
    <property type="entry name" value="Thiaminase_II"/>
</dbReference>
<dbReference type="InterPro" id="IPR004305">
    <property type="entry name" value="Thiaminase-2/PQQC"/>
</dbReference>
<dbReference type="InterPro" id="IPR029056">
    <property type="entry name" value="Ribokinase-like"/>
</dbReference>
<dbReference type="GO" id="GO:0008902">
    <property type="term" value="F:hydroxymethylpyrimidine kinase activity"/>
    <property type="evidence" value="ECO:0007669"/>
    <property type="project" value="TreeGrafter"/>
</dbReference>
<dbReference type="PANTHER" id="PTHR20858">
    <property type="entry name" value="PHOSPHOMETHYLPYRIMIDINE KINASE"/>
    <property type="match status" value="1"/>
</dbReference>
<feature type="domain" description="Pyridoxamine kinase/Phosphomethylpyrimidine kinase" evidence="6">
    <location>
        <begin position="13"/>
        <end position="270"/>
    </location>
</feature>
<dbReference type="Gene3D" id="3.40.1190.20">
    <property type="match status" value="1"/>
</dbReference>
<dbReference type="GO" id="GO:0005524">
    <property type="term" value="F:ATP binding"/>
    <property type="evidence" value="ECO:0007669"/>
    <property type="project" value="UniProtKB-KW"/>
</dbReference>
<keyword evidence="2" id="KW-0547">Nucleotide-binding</keyword>
<dbReference type="CDD" id="cd01169">
    <property type="entry name" value="HMPP_kinase"/>
    <property type="match status" value="1"/>
</dbReference>
<dbReference type="NCBIfam" id="TIGR00097">
    <property type="entry name" value="HMP-P_kinase"/>
    <property type="match status" value="1"/>
</dbReference>
<dbReference type="Gene3D" id="1.20.910.10">
    <property type="entry name" value="Heme oxygenase-like"/>
    <property type="match status" value="1"/>
</dbReference>
<feature type="domain" description="Thiaminase-2/PQQC" evidence="5">
    <location>
        <begin position="296"/>
        <end position="501"/>
    </location>
</feature>
<dbReference type="SUPFAM" id="SSF53613">
    <property type="entry name" value="Ribokinase-like"/>
    <property type="match status" value="1"/>
</dbReference>
<dbReference type="PANTHER" id="PTHR20858:SF17">
    <property type="entry name" value="HYDROXYMETHYLPYRIMIDINE_PHOSPHOMETHYLPYRIMIDINE KINASE THI20-RELATED"/>
    <property type="match status" value="1"/>
</dbReference>
<dbReference type="CDD" id="cd19367">
    <property type="entry name" value="TenA_C_ScTHI20-like"/>
    <property type="match status" value="1"/>
</dbReference>
<dbReference type="GO" id="GO:0050334">
    <property type="term" value="F:thiaminase activity"/>
    <property type="evidence" value="ECO:0007669"/>
    <property type="project" value="InterPro"/>
</dbReference>
<proteinExistence type="predicted"/>
<dbReference type="OrthoDB" id="10028886at2759"/>
<dbReference type="GO" id="GO:0008972">
    <property type="term" value="F:phosphomethylpyrimidine kinase activity"/>
    <property type="evidence" value="ECO:0007669"/>
    <property type="project" value="InterPro"/>
</dbReference>
<name>A0A8H7PNF1_MORIS</name>
<evidence type="ECO:0000313" key="8">
    <source>
        <dbReference type="Proteomes" id="UP000654370"/>
    </source>
</evidence>
<evidence type="ECO:0000256" key="1">
    <source>
        <dbReference type="ARBA" id="ARBA00022679"/>
    </source>
</evidence>
<dbReference type="AlphaFoldDB" id="A0A8H7PNF1"/>
<evidence type="ECO:0000256" key="3">
    <source>
        <dbReference type="ARBA" id="ARBA00022777"/>
    </source>
</evidence>
<dbReference type="NCBIfam" id="TIGR04306">
    <property type="entry name" value="salvage_TenA"/>
    <property type="match status" value="1"/>
</dbReference>